<dbReference type="EMBL" id="CP071090">
    <property type="protein sequence ID" value="QSQ20322.1"/>
    <property type="molecule type" value="Genomic_DNA"/>
</dbReference>
<feature type="transmembrane region" description="Helical" evidence="1">
    <location>
        <begin position="127"/>
        <end position="145"/>
    </location>
</feature>
<keyword evidence="3" id="KW-1185">Reference proteome</keyword>
<dbReference type="Pfam" id="PF04307">
    <property type="entry name" value="YdjM"/>
    <property type="match status" value="1"/>
</dbReference>
<accession>A0ABX7NNA1</accession>
<evidence type="ECO:0000313" key="3">
    <source>
        <dbReference type="Proteomes" id="UP000662747"/>
    </source>
</evidence>
<gene>
    <name evidence="2" type="ORF">JY651_34395</name>
</gene>
<dbReference type="GO" id="GO:0016787">
    <property type="term" value="F:hydrolase activity"/>
    <property type="evidence" value="ECO:0007669"/>
    <property type="project" value="UniProtKB-KW"/>
</dbReference>
<keyword evidence="1" id="KW-0472">Membrane</keyword>
<dbReference type="Proteomes" id="UP000662747">
    <property type="component" value="Chromosome"/>
</dbReference>
<keyword evidence="2" id="KW-0378">Hydrolase</keyword>
<organism evidence="2 3">
    <name type="scientific">Pyxidicoccus parkwayensis</name>
    <dbReference type="NCBI Taxonomy" id="2813578"/>
    <lineage>
        <taxon>Bacteria</taxon>
        <taxon>Pseudomonadati</taxon>
        <taxon>Myxococcota</taxon>
        <taxon>Myxococcia</taxon>
        <taxon>Myxococcales</taxon>
        <taxon>Cystobacterineae</taxon>
        <taxon>Myxococcaceae</taxon>
        <taxon>Pyxidicoccus</taxon>
    </lineage>
</organism>
<name>A0ABX7NNA1_9BACT</name>
<feature type="transmembrane region" description="Helical" evidence="1">
    <location>
        <begin position="84"/>
        <end position="107"/>
    </location>
</feature>
<evidence type="ECO:0000256" key="1">
    <source>
        <dbReference type="SAM" id="Phobius"/>
    </source>
</evidence>
<keyword evidence="1" id="KW-0812">Transmembrane</keyword>
<keyword evidence="1" id="KW-1133">Transmembrane helix</keyword>
<proteinExistence type="predicted"/>
<evidence type="ECO:0000313" key="2">
    <source>
        <dbReference type="EMBL" id="QSQ20322.1"/>
    </source>
</evidence>
<reference evidence="2 3" key="1">
    <citation type="submission" date="2021-02" db="EMBL/GenBank/DDBJ databases">
        <title>De Novo genome assembly of isolated myxobacteria.</title>
        <authorList>
            <person name="Stevens D.C."/>
        </authorList>
    </citation>
    <scope>NUCLEOTIDE SEQUENCE [LARGE SCALE GENOMIC DNA]</scope>
    <source>
        <strain evidence="3">SCPEA02</strain>
    </source>
</reference>
<feature type="transmembrane region" description="Helical" evidence="1">
    <location>
        <begin position="55"/>
        <end position="72"/>
    </location>
</feature>
<dbReference type="RefSeq" id="WP_206721902.1">
    <property type="nucleotide sequence ID" value="NZ_CP071090.1"/>
</dbReference>
<sequence>MNPIVHGEIAWLAAQGLRERRDRILVMCAGLAPDLDGLTLLAGEEWYGRYHHVLFHGYVGALVTMAVCVALARQRAWVAGLSLLAFHLHLVCDLAGSGPGWPIHYWWPSNMREWFWDGQWDLASWQNSVIGLAVTLACLACALRFRRTVVEVFSTRWDAEVTRTLRRRFLGEESAPSSTPPAP</sequence>
<dbReference type="InterPro" id="IPR007404">
    <property type="entry name" value="YdjM-like"/>
</dbReference>
<protein>
    <submittedName>
        <fullName evidence="2">Metal-dependent hydrolase</fullName>
    </submittedName>
</protein>